<organism evidence="9 10">
    <name type="scientific">Splendidivirga corallicola</name>
    <dbReference type="NCBI Taxonomy" id="3051826"/>
    <lineage>
        <taxon>Bacteria</taxon>
        <taxon>Pseudomonadati</taxon>
        <taxon>Bacteroidota</taxon>
        <taxon>Cytophagia</taxon>
        <taxon>Cytophagales</taxon>
        <taxon>Splendidivirgaceae</taxon>
        <taxon>Splendidivirga</taxon>
    </lineage>
</organism>
<dbReference type="PANTHER" id="PTHR30572:SF18">
    <property type="entry name" value="ABC-TYPE MACROLIDE FAMILY EXPORT SYSTEM PERMEASE COMPONENT 2"/>
    <property type="match status" value="1"/>
</dbReference>
<keyword evidence="2" id="KW-1003">Cell membrane</keyword>
<evidence type="ECO:0000256" key="3">
    <source>
        <dbReference type="ARBA" id="ARBA00022692"/>
    </source>
</evidence>
<comment type="caution">
    <text evidence="9">The sequence shown here is derived from an EMBL/GenBank/DDBJ whole genome shotgun (WGS) entry which is preliminary data.</text>
</comment>
<dbReference type="InterPro" id="IPR003838">
    <property type="entry name" value="ABC3_permease_C"/>
</dbReference>
<feature type="transmembrane region" description="Helical" evidence="6">
    <location>
        <begin position="420"/>
        <end position="443"/>
    </location>
</feature>
<proteinExistence type="predicted"/>
<feature type="domain" description="ABC3 transporter permease C-terminal" evidence="7">
    <location>
        <begin position="663"/>
        <end position="775"/>
    </location>
</feature>
<comment type="subcellular location">
    <subcellularLocation>
        <location evidence="1">Cell membrane</location>
        <topology evidence="1">Multi-pass membrane protein</topology>
    </subcellularLocation>
</comment>
<evidence type="ECO:0000259" key="8">
    <source>
        <dbReference type="Pfam" id="PF12704"/>
    </source>
</evidence>
<feature type="domain" description="MacB-like periplasmic core" evidence="8">
    <location>
        <begin position="12"/>
        <end position="224"/>
    </location>
</feature>
<feature type="transmembrane region" description="Helical" evidence="6">
    <location>
        <begin position="660"/>
        <end position="684"/>
    </location>
</feature>
<accession>A0ABT8KVL9</accession>
<dbReference type="Pfam" id="PF02687">
    <property type="entry name" value="FtsX"/>
    <property type="match status" value="2"/>
</dbReference>
<feature type="transmembrane region" description="Helical" evidence="6">
    <location>
        <begin position="744"/>
        <end position="766"/>
    </location>
</feature>
<keyword evidence="5 6" id="KW-0472">Membrane</keyword>
<dbReference type="InterPro" id="IPR025857">
    <property type="entry name" value="MacB_PCD"/>
</dbReference>
<evidence type="ECO:0000313" key="9">
    <source>
        <dbReference type="EMBL" id="MDN5204819.1"/>
    </source>
</evidence>
<evidence type="ECO:0000256" key="6">
    <source>
        <dbReference type="SAM" id="Phobius"/>
    </source>
</evidence>
<name>A0ABT8KVL9_9BACT</name>
<reference evidence="9" key="1">
    <citation type="submission" date="2023-06" db="EMBL/GenBank/DDBJ databases">
        <title>Genomic of Parafulvivirga corallium.</title>
        <authorList>
            <person name="Wang G."/>
        </authorList>
    </citation>
    <scope>NUCLEOTIDE SEQUENCE</scope>
    <source>
        <strain evidence="9">BMA10</strain>
    </source>
</reference>
<feature type="transmembrane region" description="Helical" evidence="6">
    <location>
        <begin position="327"/>
        <end position="356"/>
    </location>
</feature>
<feature type="transmembrane region" description="Helical" evidence="6">
    <location>
        <begin position="12"/>
        <end position="34"/>
    </location>
</feature>
<keyword evidence="3 6" id="KW-0812">Transmembrane</keyword>
<gene>
    <name evidence="9" type="ORF">QQ008_25740</name>
</gene>
<feature type="domain" description="MacB-like periplasmic core" evidence="8">
    <location>
        <begin position="459"/>
        <end position="586"/>
    </location>
</feature>
<dbReference type="RefSeq" id="WP_346754843.1">
    <property type="nucleotide sequence ID" value="NZ_JAUJEA010000013.1"/>
</dbReference>
<feature type="transmembrane region" description="Helical" evidence="6">
    <location>
        <begin position="376"/>
        <end position="399"/>
    </location>
</feature>
<dbReference type="Proteomes" id="UP001172082">
    <property type="component" value="Unassembled WGS sequence"/>
</dbReference>
<dbReference type="EMBL" id="JAUJEA010000013">
    <property type="protein sequence ID" value="MDN5204819.1"/>
    <property type="molecule type" value="Genomic_DNA"/>
</dbReference>
<feature type="transmembrane region" description="Helical" evidence="6">
    <location>
        <begin position="712"/>
        <end position="732"/>
    </location>
</feature>
<evidence type="ECO:0000256" key="2">
    <source>
        <dbReference type="ARBA" id="ARBA00022475"/>
    </source>
</evidence>
<feature type="transmembrane region" description="Helical" evidence="6">
    <location>
        <begin position="281"/>
        <end position="300"/>
    </location>
</feature>
<sequence length="783" mass="88796">MLRTMSRQFTYSLINIVGLSLGLASSLVIFFYVYNELSYDRHFKDADRIFRVNTSFMSLGNFANGPRILVDVLREEHPEVERATRIKSVSELWVFHKEERYREDHVFYVDDEYFKIFSHAFEKGNAETVLNDISGMVIRESMARKYFGDEPAMGKSLIIGKDKKEYIIKGIISDDHRKSHLRADIWLPITDDIIGDSDNWTSATFYNYVKLREGVTQQDFQVNLEHMIKNHVYPDVSAEMSYEQWAQSDNAYRLTAQPLTDIYLHSKLKFELSPGGSLSNVIIFASIALFIIAIAVFNFVNLTTARAAKRAKEVGIRKTLGTKRKSLIYQFLFESVFTSLLAMILAFGFAEIFLIIFKQITGQVLIESVFTNTNHILIVVLFSILTGLVAGIYPAFYLTRFRPISVIKGSYEKQSTKGSFRNVLVVLQFVISITLIICSAVVLKQLTFLEKKDLGFDQENVLVIRNAYLLGDRIESFRQSITSHAVVEQSSLAHRLPAGNALWIGTFKTTEMAESLTLNTFMADQDFLPTLDMKIVKGRNFSKEMASDSSGLILNESAVKTLGLGDDPVGKKLNTDRTVIGVVSDFNFETLRKKIEPAVIGYSQQGSRLLIKLRGKGINDFVNMVSKRWKEYTPDEAMKYYFLDENFSKMLKNDEMVSKAISIFTILAIFISCLGLFGLSTYVIEQRTKEIGIRKVLGASAKSILYHVSKDFMKLILIAFVIAIPLSYYLMIDWLANFAYQTNIGVLIFLIAGAVSLVLALFTIAYRSIKASLTNPVLVLRDE</sequence>
<evidence type="ECO:0000313" key="10">
    <source>
        <dbReference type="Proteomes" id="UP001172082"/>
    </source>
</evidence>
<protein>
    <submittedName>
        <fullName evidence="9">ABC transporter permease</fullName>
    </submittedName>
</protein>
<dbReference type="PANTHER" id="PTHR30572">
    <property type="entry name" value="MEMBRANE COMPONENT OF TRANSPORTER-RELATED"/>
    <property type="match status" value="1"/>
</dbReference>
<evidence type="ECO:0000256" key="1">
    <source>
        <dbReference type="ARBA" id="ARBA00004651"/>
    </source>
</evidence>
<feature type="domain" description="ABC3 transporter permease C-terminal" evidence="7">
    <location>
        <begin position="286"/>
        <end position="400"/>
    </location>
</feature>
<dbReference type="InterPro" id="IPR050250">
    <property type="entry name" value="Macrolide_Exporter_MacB"/>
</dbReference>
<dbReference type="Pfam" id="PF12704">
    <property type="entry name" value="MacB_PCD"/>
    <property type="match status" value="2"/>
</dbReference>
<evidence type="ECO:0000256" key="4">
    <source>
        <dbReference type="ARBA" id="ARBA00022989"/>
    </source>
</evidence>
<keyword evidence="10" id="KW-1185">Reference proteome</keyword>
<evidence type="ECO:0000259" key="7">
    <source>
        <dbReference type="Pfam" id="PF02687"/>
    </source>
</evidence>
<evidence type="ECO:0000256" key="5">
    <source>
        <dbReference type="ARBA" id="ARBA00023136"/>
    </source>
</evidence>
<keyword evidence="4 6" id="KW-1133">Transmembrane helix</keyword>